<evidence type="ECO:0000313" key="2">
    <source>
        <dbReference type="Proteomes" id="UP001320706"/>
    </source>
</evidence>
<dbReference type="EMBL" id="JAMKPW020000003">
    <property type="protein sequence ID" value="KAK8219807.1"/>
    <property type="molecule type" value="Genomic_DNA"/>
</dbReference>
<proteinExistence type="predicted"/>
<comment type="caution">
    <text evidence="1">The sequence shown here is derived from an EMBL/GenBank/DDBJ whole genome shotgun (WGS) entry which is preliminary data.</text>
</comment>
<protein>
    <submittedName>
        <fullName evidence="1">Rho guanine nucleotide exchange factor</fullName>
    </submittedName>
</protein>
<organism evidence="1 2">
    <name type="scientific">Zalaria obscura</name>
    <dbReference type="NCBI Taxonomy" id="2024903"/>
    <lineage>
        <taxon>Eukaryota</taxon>
        <taxon>Fungi</taxon>
        <taxon>Dikarya</taxon>
        <taxon>Ascomycota</taxon>
        <taxon>Pezizomycotina</taxon>
        <taxon>Dothideomycetes</taxon>
        <taxon>Dothideomycetidae</taxon>
        <taxon>Dothideales</taxon>
        <taxon>Zalariaceae</taxon>
        <taxon>Zalaria</taxon>
    </lineage>
</organism>
<name>A0ACC3SMW8_9PEZI</name>
<sequence length="1555" mass="172868">MAYNQGGQYDGRQSHYGQYQEEYVETPADGYSSQYGTHNVNATQTPYTNGSSYAPYNATGGPVQPPYGSFSDPMQSPRTAQYGQQSYGQQHPPSAPPAASGHPTYNPQQYAQSVSHYNPQDYSGVNRTYSTSSSYNPAAYADPYASRQSAPAQPAYGTDTSGRHPQSRPLPGPPVSEPDTDPDYFSSGNGIPYDDYDEQQQAQEDLFSQVENAVMNAGATSPARRPSERSPRVRVSEAPRDPNQQPQPLAFRNERTRNDSKVNGHLSPEPPLNTYEEDSDAEAAAGLEAMRMAEEQDALEESRRQSGGSSLFGGFASQRRSQSQRIAENSGDDSDYATMDMGLYSGGYDAHMTYGGEPDQLAARGSINGSGAYSQPVSAANSIRKSQASSNNDGSFDYGMDTIHPFPPFTAAAQVDAVGTGGFTEPSADMRRQSYDEGDEYALMEDANEPQDLFYHPAVSPYRPLPQLPPHSDSQVPQLSTSWTSRLDTDLQPPYPLDPAGYVQSPTHPGTWVPRSTSLLSQSKSPQVAQPIRSKTDAEERRRQLGYRGSVYDNTPAASSVTLDLPSLPTKRFNAAKLGANDFRKCEEPWALSSILDWLRQIANPEQMTELKESMVKEALVALFTNKVPTMNITDAEVLSNRVVEDMYAAGALMATEEWVKVRPAHMSGVIFQLTQSGCYSPKVHDSIIPGRCYSRHCQRTLRKVNLQAMPTRGSEDWATFYKLKKEDVEGHDKKEIERQNILHEIVQTEDGYMEQLNVLRLLYRDPLTNAEPPVISPKRLSGFLREVFGKVDAIKKANEDHLLPQLKYRQEEQGPWIKGFSDIFRQWIRKAKVAYIEYAAGFPSATLMVRQELERNLEFRMFVDRTRNNPLSRKLGWDTYLKAPITRLQRYSLLLFTVHKSMTQDSEEKANLETAMREIRAVTLECDARVAEMQRKVDLADLSQKLVLRPGMQLVELNLNHLGRELVFRGDLQRMGTSRFNWLECHALLFDNYMVLAKTVHLQQKGASGKIEKYDVSRTPIPMDLLVLESTNDEAVVKSSVFKGTTSVSTVHEQSKLGRTISNQSPAPNPLTHTNTSTSVNSMASTTILDKENDKIMYPFRIKHLGREMYTLFAPTAQNRLDWCNKIVEAKTKHAASLFAQNAEPFRLRVMADSAFYFESLGGVSGKSVVIKGTPVDRAIKEVEQRFKDTGRPGPICRARVNCSTSFTTSYPGKHMIAVGTDYGVYVSEVVNPRGWTKAISQSRVTQISVLEEFNLFLLIADKTLIAYHLDVVTNPEQGTGTGTGESARKAPQKLSGSKDVGFFAVGRMKDRTLVFYKKKDGTIHSRFKILEPVFQKSTEKKRGVFKRGTIEFFREYDEFYIPAECSGMNLFQNSLSVSTSKGFEVLTLDKKQTFSVPNLAAPEVAAIATQIQEQNTLGMLRLSEQEFLLCYEKCAVYVNKHGDVSRSVIMNFVGKARTAALYGAYLVLFDADFVEIRNAQNGRLKQIIAGKEIKCLDDGGGGSISGGSVNSGVVNGVSGLGVGSRTCKFAMQHPEVERLQILVELVLNEGTKE</sequence>
<gene>
    <name evidence="1" type="primary">TUS1</name>
    <name evidence="1" type="ORF">M8818_000781</name>
</gene>
<evidence type="ECO:0000313" key="1">
    <source>
        <dbReference type="EMBL" id="KAK8219807.1"/>
    </source>
</evidence>
<accession>A0ACC3SMW8</accession>
<reference evidence="1" key="1">
    <citation type="submission" date="2024-02" db="EMBL/GenBank/DDBJ databases">
        <title>Metagenome Assembled Genome of Zalaria obscura JY119.</title>
        <authorList>
            <person name="Vighnesh L."/>
            <person name="Jagadeeshwari U."/>
            <person name="Venkata Ramana C."/>
            <person name="Sasikala C."/>
        </authorList>
    </citation>
    <scope>NUCLEOTIDE SEQUENCE</scope>
    <source>
        <strain evidence="1">JY119</strain>
    </source>
</reference>
<keyword evidence="2" id="KW-1185">Reference proteome</keyword>
<dbReference type="Proteomes" id="UP001320706">
    <property type="component" value="Unassembled WGS sequence"/>
</dbReference>